<comment type="caution">
    <text evidence="1">The sequence shown here is derived from an EMBL/GenBank/DDBJ whole genome shotgun (WGS) entry which is preliminary data.</text>
</comment>
<reference evidence="1 2" key="1">
    <citation type="submission" date="2014-07" db="EMBL/GenBank/DDBJ databases">
        <authorList>
            <person name="McCorrison J."/>
            <person name="Sanka R."/>
            <person name="Torralba M."/>
            <person name="Gillis M."/>
            <person name="Haft D.H."/>
            <person name="Methe B."/>
            <person name="Sutton G."/>
            <person name="Nelson K.E."/>
        </authorList>
    </citation>
    <scope>NUCLEOTIDE SEQUENCE [LARGE SCALE GENOMIC DNA]</scope>
    <source>
        <strain evidence="1 2">DNF00853</strain>
    </source>
</reference>
<evidence type="ECO:0000313" key="2">
    <source>
        <dbReference type="Proteomes" id="UP000029556"/>
    </source>
</evidence>
<gene>
    <name evidence="1" type="ORF">HMPREF2137_00555</name>
</gene>
<dbReference type="AlphaFoldDB" id="A0A096B3I0"/>
<protein>
    <submittedName>
        <fullName evidence="1">Uncharacterized protein</fullName>
    </submittedName>
</protein>
<organism evidence="1 2">
    <name type="scientific">Hoylesella buccalis DNF00853</name>
    <dbReference type="NCBI Taxonomy" id="1401074"/>
    <lineage>
        <taxon>Bacteria</taxon>
        <taxon>Pseudomonadati</taxon>
        <taxon>Bacteroidota</taxon>
        <taxon>Bacteroidia</taxon>
        <taxon>Bacteroidales</taxon>
        <taxon>Prevotellaceae</taxon>
        <taxon>Hoylesella</taxon>
    </lineage>
</organism>
<dbReference type="Proteomes" id="UP000029556">
    <property type="component" value="Unassembled WGS sequence"/>
</dbReference>
<sequence>MKGITEPCFSKHAKQDAQSVAIQKMYLKSVKVTWRMTLRIKRSTRKPAMTDTAITTCGVTIFEIRQTKPITMESRMASSMKRVQPKRRTCLGEVGCCLILSVLFDASAQMKTGLNIKMQDQKSWESEHQVRIFF</sequence>
<accession>A0A096B3I0</accession>
<dbReference type="EMBL" id="JRNN01000007">
    <property type="protein sequence ID" value="KGF37352.1"/>
    <property type="molecule type" value="Genomic_DNA"/>
</dbReference>
<name>A0A096B3I0_9BACT</name>
<evidence type="ECO:0000313" key="1">
    <source>
        <dbReference type="EMBL" id="KGF37352.1"/>
    </source>
</evidence>
<proteinExistence type="predicted"/>